<dbReference type="Gene3D" id="3.40.390.10">
    <property type="entry name" value="Collagenase (Catalytic Domain)"/>
    <property type="match status" value="1"/>
</dbReference>
<dbReference type="SUPFAM" id="SSF55486">
    <property type="entry name" value="Metalloproteases ('zincins'), catalytic domain"/>
    <property type="match status" value="1"/>
</dbReference>
<evidence type="ECO:0000313" key="3">
    <source>
        <dbReference type="Proteomes" id="UP001161017"/>
    </source>
</evidence>
<reference evidence="2" key="1">
    <citation type="journal article" date="2023" name="Genome Biol. Evol.">
        <title>First Whole Genome Sequence and Flow Cytometry Genome Size Data for the Lichen-Forming Fungus Ramalina farinacea (Ascomycota).</title>
        <authorList>
            <person name="Llewellyn T."/>
            <person name="Mian S."/>
            <person name="Hill R."/>
            <person name="Leitch I.J."/>
            <person name="Gaya E."/>
        </authorList>
    </citation>
    <scope>NUCLEOTIDE SEQUENCE</scope>
    <source>
        <strain evidence="2">LIQ254RAFAR</strain>
    </source>
</reference>
<feature type="signal peptide" evidence="1">
    <location>
        <begin position="1"/>
        <end position="19"/>
    </location>
</feature>
<evidence type="ECO:0000256" key="1">
    <source>
        <dbReference type="SAM" id="SignalP"/>
    </source>
</evidence>
<feature type="chain" id="PRO_5041461816" description="Lysine-specific metallo-endopeptidase domain-containing protein" evidence="1">
    <location>
        <begin position="20"/>
        <end position="339"/>
    </location>
</feature>
<accession>A0AA43QXB7</accession>
<gene>
    <name evidence="2" type="ORF">OHK93_005082</name>
</gene>
<comment type="caution">
    <text evidence="2">The sequence shown here is derived from an EMBL/GenBank/DDBJ whole genome shotgun (WGS) entry which is preliminary data.</text>
</comment>
<keyword evidence="1" id="KW-0732">Signal</keyword>
<evidence type="ECO:0008006" key="4">
    <source>
        <dbReference type="Google" id="ProtNLM"/>
    </source>
</evidence>
<proteinExistence type="predicted"/>
<organism evidence="2 3">
    <name type="scientific">Ramalina farinacea</name>
    <dbReference type="NCBI Taxonomy" id="258253"/>
    <lineage>
        <taxon>Eukaryota</taxon>
        <taxon>Fungi</taxon>
        <taxon>Dikarya</taxon>
        <taxon>Ascomycota</taxon>
        <taxon>Pezizomycotina</taxon>
        <taxon>Lecanoromycetes</taxon>
        <taxon>OSLEUM clade</taxon>
        <taxon>Lecanoromycetidae</taxon>
        <taxon>Lecanorales</taxon>
        <taxon>Lecanorineae</taxon>
        <taxon>Ramalinaceae</taxon>
        <taxon>Ramalina</taxon>
    </lineage>
</organism>
<protein>
    <recommendedName>
        <fullName evidence="4">Lysine-specific metallo-endopeptidase domain-containing protein</fullName>
    </recommendedName>
</protein>
<dbReference type="Proteomes" id="UP001161017">
    <property type="component" value="Unassembled WGS sequence"/>
</dbReference>
<keyword evidence="3" id="KW-1185">Reference proteome</keyword>
<dbReference type="GO" id="GO:0008237">
    <property type="term" value="F:metallopeptidase activity"/>
    <property type="evidence" value="ECO:0007669"/>
    <property type="project" value="InterPro"/>
</dbReference>
<dbReference type="EMBL" id="JAPUFD010000025">
    <property type="protein sequence ID" value="MDI1493294.1"/>
    <property type="molecule type" value="Genomic_DNA"/>
</dbReference>
<dbReference type="InterPro" id="IPR024079">
    <property type="entry name" value="MetalloPept_cat_dom_sf"/>
</dbReference>
<sequence length="339" mass="36707">MNMRKLSLLLLAPASLSLASPTTLHSARQAPPPSPSADLLGSPPINIGYYTFVSCSDTQGQTLTDLFTQTAAIITTQIVPALATPNPNQAQDPFPVFFKDGNPRDHINATFTGILGQHLYHPGSDRNWRPRIICLNGGVTELERAGAVCEQGIGPVSFTQDEGANSVVYLCPAFFDLPVLLTKGENCPTVDAAVDPTKFYDHKDAVQNQFSVMIHELAHAVLVDADSPTNNYPETFPLNDIIALPSNRQYWNANNYAYYAACLYAGCTTFPTRPTAKMMRMKRQTASADALVPAILDKYPYPTGLDTVALAANLTALGYEDKPVALQDLVPGLQFGSKD</sequence>
<name>A0AA43QXB7_9LECA</name>
<dbReference type="AlphaFoldDB" id="A0AA43QXB7"/>
<evidence type="ECO:0000313" key="2">
    <source>
        <dbReference type="EMBL" id="MDI1493294.1"/>
    </source>
</evidence>